<proteinExistence type="predicted"/>
<comment type="caution">
    <text evidence="1">The sequence shown here is derived from an EMBL/GenBank/DDBJ whole genome shotgun (WGS) entry which is preliminary data.</text>
</comment>
<evidence type="ECO:0000313" key="2">
    <source>
        <dbReference type="Proteomes" id="UP000436047"/>
    </source>
</evidence>
<gene>
    <name evidence="1" type="ORF">FYJ45_22205</name>
</gene>
<dbReference type="RefSeq" id="WP_154467272.1">
    <property type="nucleotide sequence ID" value="NZ_VUMI01000049.1"/>
</dbReference>
<dbReference type="EMBL" id="VUMI01000049">
    <property type="protein sequence ID" value="MSS90864.1"/>
    <property type="molecule type" value="Genomic_DNA"/>
</dbReference>
<accession>A0A6N7WMD4</accession>
<keyword evidence="2" id="KW-1185">Reference proteome</keyword>
<dbReference type="AlphaFoldDB" id="A0A6N7WMD4"/>
<dbReference type="GeneID" id="86055732"/>
<organism evidence="1 2">
    <name type="scientific">Eisenbergiella porci</name>
    <dbReference type="NCBI Taxonomy" id="2652274"/>
    <lineage>
        <taxon>Bacteria</taxon>
        <taxon>Bacillati</taxon>
        <taxon>Bacillota</taxon>
        <taxon>Clostridia</taxon>
        <taxon>Lachnospirales</taxon>
        <taxon>Lachnospiraceae</taxon>
        <taxon>Eisenbergiella</taxon>
    </lineage>
</organism>
<protein>
    <submittedName>
        <fullName evidence="1">Uncharacterized protein</fullName>
    </submittedName>
</protein>
<name>A0A6N7WMD4_9FIRM</name>
<reference evidence="1 2" key="1">
    <citation type="submission" date="2019-08" db="EMBL/GenBank/DDBJ databases">
        <title>In-depth cultivation of the pig gut microbiome towards novel bacterial diversity and tailored functional studies.</title>
        <authorList>
            <person name="Wylensek D."/>
            <person name="Hitch T.C.A."/>
            <person name="Clavel T."/>
        </authorList>
    </citation>
    <scope>NUCLEOTIDE SEQUENCE [LARGE SCALE GENOMIC DNA]</scope>
    <source>
        <strain evidence="1 2">WCA-389-WT-23B</strain>
    </source>
</reference>
<dbReference type="Proteomes" id="UP000436047">
    <property type="component" value="Unassembled WGS sequence"/>
</dbReference>
<evidence type="ECO:0000313" key="1">
    <source>
        <dbReference type="EMBL" id="MSS90864.1"/>
    </source>
</evidence>
<sequence>MQNVSKQYKQSMNSILRNPGHINVYIGVINSEAQKHVGAADSRNRFTYFSDADAPFTGTAIDHIYATAEQDFTLADGKKYFLPRDPAKVIFSQGIVTEDLLGTVYISFGGVTGLDIKGLTIDFGECYPTDFVIENDQGAHSYNENTKSCWSTQDVFRGTSYFRITPSKMVNGQGRLRIYQFVCGIANAFTDSQVISYSMKEHVSPITDSLPSWDVSLTVNNYDGYYNPDNPDSALAFMEIGQAVNVKFGYELDDGSIEWLPPQNSYLKSWSADEQKAKFTATDVFDYLDGTYRRGRYMPQGISLYDLAEDVFRDAGVEEYYLDPYLKRVMAYNPIPVVKHTEALQMVANAGRCSLMQSRNGTIQIRSSFIPDMTSSSNGETEYSHVSKILKDEKKDAYALQSNDFSVADGSLYFMPRDGNYLNTGFISSGIADENGMFQEPPEITIDLEAAFVAYGLLIRFRNVAPEEFQIRTYNAGVKVAEWTVSDTELVYETQEQMQLFDRMEIVFTRGHPNSRITVDNILIGDITDYTLTYGGGMLLSVTGKRADKIQKISVKRTVYRENEENKELKSEEISISPENPEYTVYFTAASYDLAATVVDNENVNCQIVDSSNYYAVLRFSGLSAETVVKYSLTGREYLTDENYYTVQHNQSGKVVEWKNPLISTVEQASDLQVWLTEYYLGDVEYVLKTRGDPRIDAHDLFYLKQDEERDAPMIRGYENTLKYSGGWNGQMKARKVVLHNGNRTG</sequence>